<name>A0A1G2BZP7_9BACT</name>
<evidence type="ECO:0000313" key="3">
    <source>
        <dbReference type="EMBL" id="OGY94633.1"/>
    </source>
</evidence>
<comment type="caution">
    <text evidence="3">The sequence shown here is derived from an EMBL/GenBank/DDBJ whole genome shotgun (WGS) entry which is preliminary data.</text>
</comment>
<dbReference type="EMBL" id="MHKQ01000005">
    <property type="protein sequence ID" value="OGY94633.1"/>
    <property type="molecule type" value="Genomic_DNA"/>
</dbReference>
<evidence type="ECO:0000256" key="2">
    <source>
        <dbReference type="SAM" id="MobiDB-lite"/>
    </source>
</evidence>
<gene>
    <name evidence="3" type="ORF">A2406_02290</name>
</gene>
<organism evidence="3 4">
    <name type="scientific">Candidatus Komeilibacteria bacterium RIFOXYC1_FULL_37_11</name>
    <dbReference type="NCBI Taxonomy" id="1798555"/>
    <lineage>
        <taxon>Bacteria</taxon>
        <taxon>Candidatus Komeiliibacteriota</taxon>
    </lineage>
</organism>
<dbReference type="Proteomes" id="UP000177626">
    <property type="component" value="Unassembled WGS sequence"/>
</dbReference>
<evidence type="ECO:0000313" key="4">
    <source>
        <dbReference type="Proteomes" id="UP000177626"/>
    </source>
</evidence>
<sequence length="1609" mass="178641">MDRRNKGDKRSSRGGQSVDPRYGEVSAERMEELLKANARETRLDPIETSAYEATTMIEDEVADFKDTPSEIKTAATPAESAVLRDISSSAENVAIEASTAIENTKNQWGRSAKKVTSEIVFSGAPAEEKSRVIYSEIPEIKSNRAERLEKSEKPKTPEPIIQAESNPLHTAEMVAPKPEPISVETPKPTLAIAETISEEVVPILEAKQEQIANQKFNEFFTNLSFDDLKDIKKLKEKFAQMITDETMLMEMGVDTLYAEEFKNRYFENFCQQAEVVMQDQIRQASASKENNTSKTDKLKAEGSQLLKGVWGGGSYALANRAVMTGLKFVSAPALALKLAGGGLTGAAVSGFNYLTSRGFEKLNAQSLKKLATQAEKMSKDGLDTNGLFEQLKNDMDALLKFEKQRQESMGTQKNLAYRLRFDDEKIENIFSGENSDEKRAKIDHICSLLVLTENTKKNSDQKYQAEDIKDRQELIKSLTANNALEEYAAYQIEEALKQLKGASDLSEADINKLAIQAELMVSREMNVILGDVVAQEKFAEIDNKGKSAYEKSYVAKLFGKNPPDSLMQALGKGFVSGSIAGAAYSDAIAGAVYMGMQRIQGSLRNEILKQSASEVKTTKDILSDFNNFALTNENIDQARGLISEARARIKLPDIKEAERAKIELQIQNLQNKMISEAKNITAEKNETVDTKKMAKSIVSQREKEIAQAADIATKERARKSFRGLWKTFAQLSNKEKFRTLGRAGLEGTKGAIAGAIGGELVNASSTALSGEDYNINQGLDNIYNRVILNTADTTTSKDNTEIPNGDAANIEEKAEVPVDTTKAPALENSDSTLSEQKGILEQMQEVLAKQKQAANSGFKYSLQDDFDIEEMAVDTKDFIGPQKQDSLFPDTLANDSSLVEQKTQINEIAQALQSGDTIKADTLIKDSTLDSTTVDSLKNLVAVNEKLGINTFENGLKAEDLDKIICELDNDPKSPEAQTAKQALQHLLKNGSLSLEQYQETIKQHLGQELQLGNVELAKNAIGNSGIDIKTINEAVGRVELEKNLGINAFDGGLDETELKIISDQIHGGEKSQAAQALLEQLHKDGLITDQQKFSIEHPTVVKAGFKEEAGDEKDVKYKLSLELGKDAAPKHLEQVFYRLGIDNIDLDKGEVTNVEAARILNIGANLRVLSEGHDIAGITGEEFQKYVNIEGNKITITDYEGFQENVIAKLADHATEIIMAENVANTGAVAYIDNIKNETWGDMLSAEGVKDENIKFDQEQIQKAEGRVFQDNLEKSNLGELATEVNFSDEESGSFTLENQTITVENNQVVKIGDNILEEPLYLQDKESGEKLIDKVSETKATEFLSLVEKNQEAMMARLNEQLDNQSLQKIEIPESLLPKPEYDISTELNTALNKLGFDDAESRKEWNDLKKESLSELLHGKTEETIEDKDDAIKMHTREHMREFLEQAVRNDEIKVDDGMTVERAMKDLMVKETREKLMYDIAVAEQKVKSVQELEQIGKKGSETLRDQLKEGAESQKETISKQSDMSAGKLYENFLDEKLPTEEQLDKMSVDDLEKIKGRLEIFNYILKQNPPDDVEVADLDKAKKVIGENEAILEKINKRLDNTK</sequence>
<keyword evidence="1" id="KW-0175">Coiled coil</keyword>
<feature type="region of interest" description="Disordered" evidence="2">
    <location>
        <begin position="1"/>
        <end position="25"/>
    </location>
</feature>
<evidence type="ECO:0000256" key="1">
    <source>
        <dbReference type="SAM" id="Coils"/>
    </source>
</evidence>
<reference evidence="3 4" key="1">
    <citation type="journal article" date="2016" name="Nat. Commun.">
        <title>Thousands of microbial genomes shed light on interconnected biogeochemical processes in an aquifer system.</title>
        <authorList>
            <person name="Anantharaman K."/>
            <person name="Brown C.T."/>
            <person name="Hug L.A."/>
            <person name="Sharon I."/>
            <person name="Castelle C.J."/>
            <person name="Probst A.J."/>
            <person name="Thomas B.C."/>
            <person name="Singh A."/>
            <person name="Wilkins M.J."/>
            <person name="Karaoz U."/>
            <person name="Brodie E.L."/>
            <person name="Williams K.H."/>
            <person name="Hubbard S.S."/>
            <person name="Banfield J.F."/>
        </authorList>
    </citation>
    <scope>NUCLEOTIDE SEQUENCE [LARGE SCALE GENOMIC DNA]</scope>
</reference>
<feature type="compositionally biased region" description="Basic and acidic residues" evidence="2">
    <location>
        <begin position="1"/>
        <end position="11"/>
    </location>
</feature>
<feature type="coiled-coil region" evidence="1">
    <location>
        <begin position="659"/>
        <end position="686"/>
    </location>
</feature>
<proteinExistence type="predicted"/>
<accession>A0A1G2BZP7</accession>
<protein>
    <submittedName>
        <fullName evidence="3">Uncharacterized protein</fullName>
    </submittedName>
</protein>